<evidence type="ECO:0000313" key="2">
    <source>
        <dbReference type="Proteomes" id="UP000682928"/>
    </source>
</evidence>
<dbReference type="EMBL" id="AP024590">
    <property type="protein sequence ID" value="BCU55611.1"/>
    <property type="molecule type" value="Genomic_DNA"/>
</dbReference>
<evidence type="ECO:0000313" key="1">
    <source>
        <dbReference type="EMBL" id="BCU55611.1"/>
    </source>
</evidence>
<dbReference type="Proteomes" id="UP000682928">
    <property type="component" value="Chromosome"/>
</dbReference>
<reference evidence="1" key="1">
    <citation type="submission" date="2021-04" db="EMBL/GenBank/DDBJ databases">
        <title>Difference and commonality of drug resistance evolution in various bacteria. and drug sensitivity profiles.</title>
        <authorList>
            <person name="Maeda T."/>
            <person name="Shibai A."/>
            <person name="Kawada K."/>
            <person name="Kotani H."/>
            <person name="Tarusawa Y."/>
            <person name="Tanabe K."/>
            <person name="Furusawa C."/>
        </authorList>
    </citation>
    <scope>NUCLEOTIDE SEQUENCE</scope>
    <source>
        <strain evidence="1">JCM 8580</strain>
    </source>
</reference>
<protein>
    <submittedName>
        <fullName evidence="1">Uncharacterized protein</fullName>
    </submittedName>
</protein>
<name>A0AA86IQC5_9ENTR</name>
<accession>A0AA86IQC5</accession>
<organism evidence="1 2">
    <name type="scientific">Enterobacter kobei</name>
    <dbReference type="NCBI Taxonomy" id="208224"/>
    <lineage>
        <taxon>Bacteria</taxon>
        <taxon>Pseudomonadati</taxon>
        <taxon>Pseudomonadota</taxon>
        <taxon>Gammaproteobacteria</taxon>
        <taxon>Enterobacterales</taxon>
        <taxon>Enterobacteriaceae</taxon>
        <taxon>Enterobacter</taxon>
        <taxon>Enterobacter cloacae complex</taxon>
    </lineage>
</organism>
<dbReference type="RefSeq" id="WP_088218522.1">
    <property type="nucleotide sequence ID" value="NZ_AP024590.1"/>
</dbReference>
<sequence>MIHTLNALYDSTSSRTLADWAHKPGIGETRHAPRYAKDKFALATGITPPLSPTIAALLHELHALAAGDPLADVMPVTALHFTFLAVTDAIYATPQSPQDLTHLTERFDDITPLTVTIRDLRLVALPDQLLLAGIPDAASLAQRQRFAEALLTSPWKSALTQRYVNTPLPPPFWHSTLVRYEASRLPPRFREFFTRHEASRFGDVRAPLMLAMVNYNWSHKWIVGSGHSEQREE</sequence>
<proteinExistence type="predicted"/>
<dbReference type="AlphaFoldDB" id="A0AA86IQC5"/>
<gene>
    <name evidence="1" type="ORF">ENKO_22050</name>
</gene>